<dbReference type="FunFam" id="1.10.287.1080:FF:000003">
    <property type="entry name" value="Nucleoside triphosphate pyrophosphohydrolase"/>
    <property type="match status" value="1"/>
</dbReference>
<dbReference type="GO" id="GO:0046081">
    <property type="term" value="P:dUTP catabolic process"/>
    <property type="evidence" value="ECO:0007669"/>
    <property type="project" value="TreeGrafter"/>
</dbReference>
<dbReference type="OrthoDB" id="9808939at2"/>
<dbReference type="GO" id="GO:0047429">
    <property type="term" value="F:nucleoside triphosphate diphosphatase activity"/>
    <property type="evidence" value="ECO:0007669"/>
    <property type="project" value="InterPro"/>
</dbReference>
<dbReference type="GO" id="GO:0006950">
    <property type="term" value="P:response to stress"/>
    <property type="evidence" value="ECO:0007669"/>
    <property type="project" value="UniProtKB-ARBA"/>
</dbReference>
<dbReference type="InterPro" id="IPR000878">
    <property type="entry name" value="4pyrrol_Mease"/>
</dbReference>
<dbReference type="GO" id="GO:0006203">
    <property type="term" value="P:dGTP catabolic process"/>
    <property type="evidence" value="ECO:0007669"/>
    <property type="project" value="TreeGrafter"/>
</dbReference>
<evidence type="ECO:0000259" key="2">
    <source>
        <dbReference type="Pfam" id="PF03819"/>
    </source>
</evidence>
<dbReference type="Gene3D" id="3.40.1010.10">
    <property type="entry name" value="Cobalt-precorrin-4 Transmethylase, Domain 1"/>
    <property type="match status" value="1"/>
</dbReference>
<proteinExistence type="predicted"/>
<dbReference type="CDD" id="cd11528">
    <property type="entry name" value="NTP-PPase_MazG_Nterm"/>
    <property type="match status" value="1"/>
</dbReference>
<sequence length="483" mass="55910">MKPIIEVIGLGGGDIHQLPLGLYRKLIDTKDICYVRTIDHPVISSLEEEGVVFESFDTVYEKHDQFEAVYQEIVDCLINQALKKNRILYAVPGHPMLAERTVQLLREHNQIELKISGGQSFLDDLFRAFGFDPIEGFQMVDATSFLRHQLQYEQHLVFCQVYDSFVASEVKLTLLEDLPADHMIFIAEAVGSENEVIKHIPLLALDQQVDLSNLTSVYIPPITKEKLHHQFSQLREVVHILRGPDGCPWDKKQTHESLKKYLIEEVYEVLEAIDREDDEAIAEELGDVLLQVMLHSEIAEEAGYFTIDDVIYSITEKMIRRHPHVFGNVHVDGEEDVIRNWQEIKKREKKDKHSSVLDGITKGLPATLLAEDLQKKAAKVGFDWDNSEDIRKKVEEEIVEWREALAEENQIEKEKEFGDILFAMINLARYYKINPEIALMRTNNKFMNRFQFVEKEVANSGKDWTDFTLAELDIFWEKAKQKE</sequence>
<dbReference type="NCBIfam" id="NF007113">
    <property type="entry name" value="PRK09562.1"/>
    <property type="match status" value="1"/>
</dbReference>
<dbReference type="AlphaFoldDB" id="A0A317KXK1"/>
<reference evidence="3 4" key="1">
    <citation type="submission" date="2018-05" db="EMBL/GenBank/DDBJ databases">
        <title>Genomic analysis of Gracilibacillus dipsosauri DD1 reveals novel features of a salt-tolerant amylase.</title>
        <authorList>
            <person name="Deutch C.E."/>
            <person name="Yang S."/>
        </authorList>
    </citation>
    <scope>NUCLEOTIDE SEQUENCE [LARGE SCALE GENOMIC DNA]</scope>
    <source>
        <strain evidence="3 4">DD1</strain>
    </source>
</reference>
<dbReference type="PANTHER" id="PTHR30522:SF0">
    <property type="entry name" value="NUCLEOSIDE TRIPHOSPHATE PYROPHOSPHOHYDROLASE"/>
    <property type="match status" value="1"/>
</dbReference>
<dbReference type="EMBL" id="QGTD01000012">
    <property type="protein sequence ID" value="PWU67824.1"/>
    <property type="molecule type" value="Genomic_DNA"/>
</dbReference>
<dbReference type="NCBIfam" id="TIGR00444">
    <property type="entry name" value="mazG"/>
    <property type="match status" value="1"/>
</dbReference>
<keyword evidence="4" id="KW-1185">Reference proteome</keyword>
<dbReference type="PIRSF" id="PIRSF002845">
    <property type="entry name" value="Ttrprl_mtas_MazG"/>
    <property type="match status" value="1"/>
</dbReference>
<organism evidence="3 4">
    <name type="scientific">Gracilibacillus dipsosauri</name>
    <dbReference type="NCBI Taxonomy" id="178340"/>
    <lineage>
        <taxon>Bacteria</taxon>
        <taxon>Bacillati</taxon>
        <taxon>Bacillota</taxon>
        <taxon>Bacilli</taxon>
        <taxon>Bacillales</taxon>
        <taxon>Bacillaceae</taxon>
        <taxon>Gracilibacillus</taxon>
    </lineage>
</organism>
<dbReference type="InterPro" id="IPR035996">
    <property type="entry name" value="4pyrrol_Methylase_sf"/>
</dbReference>
<feature type="domain" description="NTP pyrophosphohydrolase MazG-like" evidence="2">
    <location>
        <begin position="388"/>
        <end position="449"/>
    </location>
</feature>
<dbReference type="GO" id="GO:0046047">
    <property type="term" value="P:TTP catabolic process"/>
    <property type="evidence" value="ECO:0007669"/>
    <property type="project" value="TreeGrafter"/>
</dbReference>
<dbReference type="InterPro" id="IPR048015">
    <property type="entry name" value="NTP-PPase_MazG-like_N"/>
</dbReference>
<feature type="domain" description="NTP pyrophosphohydrolase MazG-like" evidence="2">
    <location>
        <begin position="253"/>
        <end position="326"/>
    </location>
</feature>
<dbReference type="CDD" id="cd11529">
    <property type="entry name" value="NTP-PPase_MazG_Cterm"/>
    <property type="match status" value="1"/>
</dbReference>
<protein>
    <submittedName>
        <fullName evidence="3">Nucleoside triphosphate pyrophosphohydrolase</fullName>
    </submittedName>
</protein>
<name>A0A317KXK1_9BACI</name>
<dbReference type="GO" id="GO:0046076">
    <property type="term" value="P:dTTP catabolic process"/>
    <property type="evidence" value="ECO:0007669"/>
    <property type="project" value="TreeGrafter"/>
</dbReference>
<dbReference type="SUPFAM" id="SSF53790">
    <property type="entry name" value="Tetrapyrrole methylase"/>
    <property type="match status" value="1"/>
</dbReference>
<dbReference type="InterPro" id="IPR014777">
    <property type="entry name" value="4pyrrole_Mease_sub1"/>
</dbReference>
<dbReference type="Pfam" id="PF03819">
    <property type="entry name" value="MazG"/>
    <property type="match status" value="2"/>
</dbReference>
<dbReference type="GO" id="GO:0046061">
    <property type="term" value="P:dATP catabolic process"/>
    <property type="evidence" value="ECO:0007669"/>
    <property type="project" value="TreeGrafter"/>
</dbReference>
<dbReference type="RefSeq" id="WP_109984870.1">
    <property type="nucleotide sequence ID" value="NZ_QGTD01000012.1"/>
</dbReference>
<dbReference type="SUPFAM" id="SSF101386">
    <property type="entry name" value="all-alpha NTP pyrophosphatases"/>
    <property type="match status" value="2"/>
</dbReference>
<dbReference type="Pfam" id="PF00590">
    <property type="entry name" value="TP_methylase"/>
    <property type="match status" value="1"/>
</dbReference>
<dbReference type="GO" id="GO:0008168">
    <property type="term" value="F:methyltransferase activity"/>
    <property type="evidence" value="ECO:0007669"/>
    <property type="project" value="InterPro"/>
</dbReference>
<feature type="domain" description="Tetrapyrrole methylase" evidence="1">
    <location>
        <begin position="7"/>
        <end position="202"/>
    </location>
</feature>
<accession>A0A317KXK1</accession>
<dbReference type="GO" id="GO:0046052">
    <property type="term" value="P:UTP catabolic process"/>
    <property type="evidence" value="ECO:0007669"/>
    <property type="project" value="TreeGrafter"/>
</dbReference>
<evidence type="ECO:0000313" key="4">
    <source>
        <dbReference type="Proteomes" id="UP000245624"/>
    </source>
</evidence>
<dbReference type="InterPro" id="IPR048011">
    <property type="entry name" value="NTP-PPase_MazG-like_C"/>
</dbReference>
<evidence type="ECO:0000313" key="3">
    <source>
        <dbReference type="EMBL" id="PWU67824.1"/>
    </source>
</evidence>
<dbReference type="InterPro" id="IPR035013">
    <property type="entry name" value="YabN_N"/>
</dbReference>
<dbReference type="FunFam" id="1.10.287.1080:FF:000001">
    <property type="entry name" value="Nucleoside triphosphate pyrophosphohydrolase"/>
    <property type="match status" value="1"/>
</dbReference>
<dbReference type="Gene3D" id="1.10.287.1080">
    <property type="entry name" value="MazG-like"/>
    <property type="match status" value="2"/>
</dbReference>
<gene>
    <name evidence="3" type="ORF">DLJ74_13520</name>
</gene>
<dbReference type="InterPro" id="IPR011551">
    <property type="entry name" value="NTP_PyrPHydrolase_MazG"/>
</dbReference>
<dbReference type="InterPro" id="IPR004518">
    <property type="entry name" value="MazG-like_dom"/>
</dbReference>
<dbReference type="CDD" id="cd11723">
    <property type="entry name" value="YabN_N_like"/>
    <property type="match status" value="1"/>
</dbReference>
<dbReference type="InterPro" id="IPR024180">
    <property type="entry name" value="Tetrapyrrole_Mease/MazG_pred"/>
</dbReference>
<comment type="caution">
    <text evidence="3">The sequence shown here is derived from an EMBL/GenBank/DDBJ whole genome shotgun (WGS) entry which is preliminary data.</text>
</comment>
<dbReference type="Proteomes" id="UP000245624">
    <property type="component" value="Unassembled WGS sequence"/>
</dbReference>
<dbReference type="PANTHER" id="PTHR30522">
    <property type="entry name" value="NUCLEOSIDE TRIPHOSPHATE PYROPHOSPHOHYDROLASE"/>
    <property type="match status" value="1"/>
</dbReference>
<keyword evidence="3" id="KW-0378">Hydrolase</keyword>
<evidence type="ECO:0000259" key="1">
    <source>
        <dbReference type="Pfam" id="PF00590"/>
    </source>
</evidence>